<organism evidence="2 3">
    <name type="scientific">Kribbella karoonensis</name>
    <dbReference type="NCBI Taxonomy" id="324851"/>
    <lineage>
        <taxon>Bacteria</taxon>
        <taxon>Bacillati</taxon>
        <taxon>Actinomycetota</taxon>
        <taxon>Actinomycetes</taxon>
        <taxon>Propionibacteriales</taxon>
        <taxon>Kribbellaceae</taxon>
        <taxon>Kribbella</taxon>
    </lineage>
</organism>
<dbReference type="EMBL" id="BAAAND010000009">
    <property type="protein sequence ID" value="GAA1603526.1"/>
    <property type="molecule type" value="Genomic_DNA"/>
</dbReference>
<evidence type="ECO:0000256" key="1">
    <source>
        <dbReference type="SAM" id="MobiDB-lite"/>
    </source>
</evidence>
<protein>
    <submittedName>
        <fullName evidence="2">Uncharacterized protein</fullName>
    </submittedName>
</protein>
<keyword evidence="3" id="KW-1185">Reference proteome</keyword>
<name>A0ABN2EDN1_9ACTN</name>
<evidence type="ECO:0000313" key="2">
    <source>
        <dbReference type="EMBL" id="GAA1603526.1"/>
    </source>
</evidence>
<sequence length="156" mass="16659">MSAPDSRTRALASRPVRIGIMSDMTHRSGDSSPGDPGGDRGATELLLGALAGSTLLPFLQAIASRAGEDAYKAVRDKLSRKARKRAAAELRAAGAITVADWDARIVLQAPKTITTVMAARLTDVRLPVARTGWLLLRWDAALNQWLVESCDEPPAT</sequence>
<dbReference type="Proteomes" id="UP001500190">
    <property type="component" value="Unassembled WGS sequence"/>
</dbReference>
<comment type="caution">
    <text evidence="2">The sequence shown here is derived from an EMBL/GenBank/DDBJ whole genome shotgun (WGS) entry which is preliminary data.</text>
</comment>
<accession>A0ABN2EDN1</accession>
<evidence type="ECO:0000313" key="3">
    <source>
        <dbReference type="Proteomes" id="UP001500190"/>
    </source>
</evidence>
<feature type="region of interest" description="Disordered" evidence="1">
    <location>
        <begin position="1"/>
        <end position="42"/>
    </location>
</feature>
<reference evidence="2 3" key="1">
    <citation type="journal article" date="2019" name="Int. J. Syst. Evol. Microbiol.">
        <title>The Global Catalogue of Microorganisms (GCM) 10K type strain sequencing project: providing services to taxonomists for standard genome sequencing and annotation.</title>
        <authorList>
            <consortium name="The Broad Institute Genomics Platform"/>
            <consortium name="The Broad Institute Genome Sequencing Center for Infectious Disease"/>
            <person name="Wu L."/>
            <person name="Ma J."/>
        </authorList>
    </citation>
    <scope>NUCLEOTIDE SEQUENCE [LARGE SCALE GENOMIC DNA]</scope>
    <source>
        <strain evidence="2 3">JCM 14304</strain>
    </source>
</reference>
<gene>
    <name evidence="2" type="ORF">GCM10009742_59980</name>
</gene>
<proteinExistence type="predicted"/>